<evidence type="ECO:0000256" key="3">
    <source>
        <dbReference type="ARBA" id="ARBA00023002"/>
    </source>
</evidence>
<dbReference type="InterPro" id="IPR020946">
    <property type="entry name" value="Flavin_mOase-like"/>
</dbReference>
<keyword evidence="1" id="KW-0285">Flavoprotein</keyword>
<name>A0A9Q5N851_SANBA</name>
<dbReference type="GO" id="GO:0050660">
    <property type="term" value="F:flavin adenine dinucleotide binding"/>
    <property type="evidence" value="ECO:0007669"/>
    <property type="project" value="InterPro"/>
</dbReference>
<keyword evidence="3" id="KW-0560">Oxidoreductase</keyword>
<keyword evidence="2" id="KW-0274">FAD</keyword>
<keyword evidence="5" id="KW-1185">Reference proteome</keyword>
<dbReference type="GO" id="GO:0004499">
    <property type="term" value="F:N,N-dimethylaniline monooxygenase activity"/>
    <property type="evidence" value="ECO:0007669"/>
    <property type="project" value="InterPro"/>
</dbReference>
<organism evidence="4 5">
    <name type="scientific">Sanghuangporus baumii</name>
    <name type="common">Phellinus baumii</name>
    <dbReference type="NCBI Taxonomy" id="108892"/>
    <lineage>
        <taxon>Eukaryota</taxon>
        <taxon>Fungi</taxon>
        <taxon>Dikarya</taxon>
        <taxon>Basidiomycota</taxon>
        <taxon>Agaricomycotina</taxon>
        <taxon>Agaricomycetes</taxon>
        <taxon>Hymenochaetales</taxon>
        <taxon>Hymenochaetaceae</taxon>
        <taxon>Sanghuangporus</taxon>
    </lineage>
</organism>
<accession>A0A9Q5N851</accession>
<dbReference type="AlphaFoldDB" id="A0A9Q5N851"/>
<dbReference type="Gene3D" id="3.50.50.60">
    <property type="entry name" value="FAD/NAD(P)-binding domain"/>
    <property type="match status" value="2"/>
</dbReference>
<dbReference type="InterPro" id="IPR050982">
    <property type="entry name" value="Auxin_biosynth/cation_transpt"/>
</dbReference>
<dbReference type="SUPFAM" id="SSF51905">
    <property type="entry name" value="FAD/NAD(P)-binding domain"/>
    <property type="match status" value="2"/>
</dbReference>
<evidence type="ECO:0000256" key="2">
    <source>
        <dbReference type="ARBA" id="ARBA00022827"/>
    </source>
</evidence>
<reference evidence="4" key="1">
    <citation type="submission" date="2016-06" db="EMBL/GenBank/DDBJ databases">
        <title>Draft Genome sequence of the fungus Inonotus baumii.</title>
        <authorList>
            <person name="Zhu H."/>
            <person name="Lin W."/>
        </authorList>
    </citation>
    <scope>NUCLEOTIDE SEQUENCE</scope>
    <source>
        <strain evidence="4">821</strain>
    </source>
</reference>
<gene>
    <name evidence="4" type="ORF">A7U60_g2431</name>
</gene>
<dbReference type="SUPFAM" id="SSF54427">
    <property type="entry name" value="NTF2-like"/>
    <property type="match status" value="1"/>
</dbReference>
<dbReference type="EMBL" id="LNZH02000135">
    <property type="protein sequence ID" value="OCB90332.1"/>
    <property type="molecule type" value="Genomic_DNA"/>
</dbReference>
<proteinExistence type="predicted"/>
<dbReference type="PANTHER" id="PTHR43539:SF68">
    <property type="entry name" value="FLAVIN-BINDING MONOOXYGENASE-LIKE PROTEIN (AFU_ORTHOLOGUE AFUA_4G09220)"/>
    <property type="match status" value="1"/>
</dbReference>
<dbReference type="InterPro" id="IPR032710">
    <property type="entry name" value="NTF2-like_dom_sf"/>
</dbReference>
<dbReference type="InterPro" id="IPR036188">
    <property type="entry name" value="FAD/NAD-bd_sf"/>
</dbReference>
<dbReference type="Pfam" id="PF00743">
    <property type="entry name" value="FMO-like"/>
    <property type="match status" value="1"/>
</dbReference>
<sequence>MAPELALPTLTRLNVELPKDIDAASITLDWFNRFSQCLEKRDTTGVIALLIDDAFWRDTLALTWDFRTFHGTAKIARFLNDVLNTASQSLDSQDRDSVSISRLALDKDKVSLQTPYPDLVWIQAIFSFETSVGTGSGVFRLVPISSGTWKAHVVYTNLEGLKGFPELVGPLRSTSPNHGDDWISERQRELSFEESEPIVVVIGAGHCGLEVAARLKYLGVPTLVIERHPRVGDSWRSRYEALSLHDPVYYIHMPYLSFPSTWPLWTPSPKIADWLELYAQALDLNVWTSTHVEKIDEGAISGQDPWSVHIRRANGETRILRPKHVVFATGIFGGPPRMPKFSGMEKFKGKLIHTTQYKTAKEHDGKKVVIIGHDVAQDHGKRGIDTTMVQRESTYIMSTKYGVATFQKGAYGDDTPPPDVSDRIGASFPSFLIKMLHQRQAPRIAEMDKELLDGLRKRGFKLNMGEDGSGVIMLFLRRGGGFYFDTGASQMIVDGRIKLKNDSLIKQFTEDGIEFENGTSLPADVVILATGYEGAMEHVKTLVSRNVAERFGPIWGINGEGELNSVFRYSGVPGLYFAMGNFAQTRYYSKLLALQIKAHEEGLSGYRYSE</sequence>
<dbReference type="GO" id="GO:0050661">
    <property type="term" value="F:NADP binding"/>
    <property type="evidence" value="ECO:0007669"/>
    <property type="project" value="InterPro"/>
</dbReference>
<comment type="caution">
    <text evidence="4">The sequence shown here is derived from an EMBL/GenBank/DDBJ whole genome shotgun (WGS) entry which is preliminary data.</text>
</comment>
<dbReference type="OrthoDB" id="74360at2759"/>
<evidence type="ECO:0000313" key="5">
    <source>
        <dbReference type="Proteomes" id="UP000757232"/>
    </source>
</evidence>
<dbReference type="Proteomes" id="UP000757232">
    <property type="component" value="Unassembled WGS sequence"/>
</dbReference>
<protein>
    <submittedName>
        <fullName evidence="4">FAD/NAD-binding domain-containing protein</fullName>
    </submittedName>
</protein>
<evidence type="ECO:0000313" key="4">
    <source>
        <dbReference type="EMBL" id="OCB90332.1"/>
    </source>
</evidence>
<dbReference type="PANTHER" id="PTHR43539">
    <property type="entry name" value="FLAVIN-BINDING MONOOXYGENASE-LIKE PROTEIN (AFU_ORTHOLOGUE AFUA_4G09220)"/>
    <property type="match status" value="1"/>
</dbReference>
<evidence type="ECO:0000256" key="1">
    <source>
        <dbReference type="ARBA" id="ARBA00022630"/>
    </source>
</evidence>